<organism evidence="2 3">
    <name type="scientific">Apiospora arundinis</name>
    <dbReference type="NCBI Taxonomy" id="335852"/>
    <lineage>
        <taxon>Eukaryota</taxon>
        <taxon>Fungi</taxon>
        <taxon>Dikarya</taxon>
        <taxon>Ascomycota</taxon>
        <taxon>Pezizomycotina</taxon>
        <taxon>Sordariomycetes</taxon>
        <taxon>Xylariomycetidae</taxon>
        <taxon>Amphisphaeriales</taxon>
        <taxon>Apiosporaceae</taxon>
        <taxon>Apiospora</taxon>
    </lineage>
</organism>
<comment type="caution">
    <text evidence="2">The sequence shown here is derived from an EMBL/GenBank/DDBJ whole genome shotgun (WGS) entry which is preliminary data.</text>
</comment>
<dbReference type="EMBL" id="JAPCWZ010000003">
    <property type="protein sequence ID" value="KAK8873479.1"/>
    <property type="molecule type" value="Genomic_DNA"/>
</dbReference>
<gene>
    <name evidence="2" type="ORF">PGQ11_003993</name>
</gene>
<keyword evidence="3" id="KW-1185">Reference proteome</keyword>
<reference evidence="2 3" key="1">
    <citation type="journal article" date="2024" name="IMA Fungus">
        <title>Apiospora arundinis, a panoply of carbohydrate-active enzymes and secondary metabolites.</title>
        <authorList>
            <person name="Sorensen T."/>
            <person name="Petersen C."/>
            <person name="Muurmann A.T."/>
            <person name="Christiansen J.V."/>
            <person name="Brundto M.L."/>
            <person name="Overgaard C.K."/>
            <person name="Boysen A.T."/>
            <person name="Wollenberg R.D."/>
            <person name="Larsen T.O."/>
            <person name="Sorensen J.L."/>
            <person name="Nielsen K.L."/>
            <person name="Sondergaard T.E."/>
        </authorList>
    </citation>
    <scope>NUCLEOTIDE SEQUENCE [LARGE SCALE GENOMIC DNA]</scope>
    <source>
        <strain evidence="2 3">AAU 773</strain>
    </source>
</reference>
<sequence length="326" mass="38254">MVSFFWPSFCRGEALPSKKQQQQQPSPGPKQKPAKKSEPPSSIPSWSRHPFTRFRWFRRRIRAQRWDYDQSHSSSLVSSLDEPSPGLPERPSFFRSPSGYFHYWQLVDFLSKPRQRSIREMLALKGLEVQDLYNLFHPPPSHCRSAGVSQSLHHPLPSAFLEDRNLSEIIERALTHFFWAIGWLSDRQAHRTYDWIVKHLLWKKVHWIRRAYVWWARGNMAWSIECYGMGPVPCSALALRADDHEKEADRELFPVVKELERAQRVILRAIAVKGTGQSSVKCSVGDLAQLYDSLWKVSWRMSRIYLSIAVKKLRQRFDRTRRRTGA</sequence>
<name>A0ABR2J728_9PEZI</name>
<protein>
    <submittedName>
        <fullName evidence="2">Uncharacterized protein</fullName>
    </submittedName>
</protein>
<accession>A0ABR2J728</accession>
<proteinExistence type="predicted"/>
<feature type="compositionally biased region" description="Low complexity" evidence="1">
    <location>
        <begin position="17"/>
        <end position="31"/>
    </location>
</feature>
<evidence type="ECO:0000256" key="1">
    <source>
        <dbReference type="SAM" id="MobiDB-lite"/>
    </source>
</evidence>
<evidence type="ECO:0000313" key="3">
    <source>
        <dbReference type="Proteomes" id="UP001390339"/>
    </source>
</evidence>
<feature type="region of interest" description="Disordered" evidence="1">
    <location>
        <begin position="13"/>
        <end position="46"/>
    </location>
</feature>
<evidence type="ECO:0000313" key="2">
    <source>
        <dbReference type="EMBL" id="KAK8873479.1"/>
    </source>
</evidence>
<dbReference type="Proteomes" id="UP001390339">
    <property type="component" value="Unassembled WGS sequence"/>
</dbReference>